<dbReference type="AlphaFoldDB" id="A0A0A2A8T6"/>
<dbReference type="EMBL" id="JNAL01000003">
    <property type="protein sequence ID" value="KGF97975.1"/>
    <property type="molecule type" value="Genomic_DNA"/>
</dbReference>
<gene>
    <name evidence="1" type="ORF">EU95_0076</name>
</gene>
<dbReference type="STRING" id="93057.EU95_0076"/>
<dbReference type="RefSeq" id="WP_193742418.1">
    <property type="nucleotide sequence ID" value="NZ_CP138977.1"/>
</dbReference>
<protein>
    <submittedName>
        <fullName evidence="1">Uncharacterized protein</fullName>
    </submittedName>
</protein>
<dbReference type="Proteomes" id="UP000030355">
    <property type="component" value="Unassembled WGS sequence"/>
</dbReference>
<sequence length="55" mass="6530">MLVSFIDRCTLILKTISILQSGVIDRRENKLEMKKLREAMERLYGDRIQDDFIDV</sequence>
<accession>A0A0A2A8T6</accession>
<organism evidence="1 2">
    <name type="scientific">Prochlorococcus marinus str. MIT 9201</name>
    <dbReference type="NCBI Taxonomy" id="93057"/>
    <lineage>
        <taxon>Bacteria</taxon>
        <taxon>Bacillati</taxon>
        <taxon>Cyanobacteriota</taxon>
        <taxon>Cyanophyceae</taxon>
        <taxon>Synechococcales</taxon>
        <taxon>Prochlorococcaceae</taxon>
        <taxon>Prochlorococcus</taxon>
    </lineage>
</organism>
<evidence type="ECO:0000313" key="1">
    <source>
        <dbReference type="EMBL" id="KGF97975.1"/>
    </source>
</evidence>
<proteinExistence type="predicted"/>
<reference evidence="2" key="1">
    <citation type="journal article" date="2014" name="Sci. Data">
        <title>Genomes of diverse isolates of the marine cyanobacterium Prochlorococcus.</title>
        <authorList>
            <person name="Biller S."/>
            <person name="Berube P."/>
            <person name="Thompson J."/>
            <person name="Kelly L."/>
            <person name="Roggensack S."/>
            <person name="Awad L."/>
            <person name="Roache-Johnson K."/>
            <person name="Ding H."/>
            <person name="Giovannoni S.J."/>
            <person name="Moore L.R."/>
            <person name="Chisholm S.W."/>
        </authorList>
    </citation>
    <scope>NUCLEOTIDE SEQUENCE [LARGE SCALE GENOMIC DNA]</scope>
    <source>
        <strain evidence="2">MIT 9201</strain>
    </source>
</reference>
<name>A0A0A2A8T6_PROMR</name>
<comment type="caution">
    <text evidence="1">The sequence shown here is derived from an EMBL/GenBank/DDBJ whole genome shotgun (WGS) entry which is preliminary data.</text>
</comment>
<evidence type="ECO:0000313" key="2">
    <source>
        <dbReference type="Proteomes" id="UP000030355"/>
    </source>
</evidence>